<evidence type="ECO:0000313" key="1">
    <source>
        <dbReference type="EMBL" id="KAI8547308.1"/>
    </source>
</evidence>
<gene>
    <name evidence="1" type="ORF">RHMOL_Rhmol07G0184900</name>
</gene>
<accession>A0ACC0N1W9</accession>
<comment type="caution">
    <text evidence="1">The sequence shown here is derived from an EMBL/GenBank/DDBJ whole genome shotgun (WGS) entry which is preliminary data.</text>
</comment>
<sequence>MSSYPFEVQRNMVIACITMHNIIRSTCISDQFLDEFKDPNAFYGNAQQHVYNFKASGGSTQANHIFKLNL</sequence>
<reference evidence="1" key="1">
    <citation type="submission" date="2022-02" db="EMBL/GenBank/DDBJ databases">
        <title>Plant Genome Project.</title>
        <authorList>
            <person name="Zhang R.-G."/>
        </authorList>
    </citation>
    <scope>NUCLEOTIDE SEQUENCE</scope>
    <source>
        <strain evidence="1">AT1</strain>
    </source>
</reference>
<dbReference type="EMBL" id="CM046394">
    <property type="protein sequence ID" value="KAI8547308.1"/>
    <property type="molecule type" value="Genomic_DNA"/>
</dbReference>
<keyword evidence="2" id="KW-1185">Reference proteome</keyword>
<proteinExistence type="predicted"/>
<protein>
    <submittedName>
        <fullName evidence="1">Uncharacterized protein</fullName>
    </submittedName>
</protein>
<organism evidence="1 2">
    <name type="scientific">Rhododendron molle</name>
    <name type="common">Chinese azalea</name>
    <name type="synonym">Azalea mollis</name>
    <dbReference type="NCBI Taxonomy" id="49168"/>
    <lineage>
        <taxon>Eukaryota</taxon>
        <taxon>Viridiplantae</taxon>
        <taxon>Streptophyta</taxon>
        <taxon>Embryophyta</taxon>
        <taxon>Tracheophyta</taxon>
        <taxon>Spermatophyta</taxon>
        <taxon>Magnoliopsida</taxon>
        <taxon>eudicotyledons</taxon>
        <taxon>Gunneridae</taxon>
        <taxon>Pentapetalae</taxon>
        <taxon>asterids</taxon>
        <taxon>Ericales</taxon>
        <taxon>Ericaceae</taxon>
        <taxon>Ericoideae</taxon>
        <taxon>Rhodoreae</taxon>
        <taxon>Rhododendron</taxon>
    </lineage>
</organism>
<name>A0ACC0N1W9_RHOML</name>
<evidence type="ECO:0000313" key="2">
    <source>
        <dbReference type="Proteomes" id="UP001062846"/>
    </source>
</evidence>
<dbReference type="Proteomes" id="UP001062846">
    <property type="component" value="Chromosome 7"/>
</dbReference>